<dbReference type="Gene3D" id="3.40.50.2000">
    <property type="entry name" value="Glycogen Phosphorylase B"/>
    <property type="match status" value="2"/>
</dbReference>
<dbReference type="Pfam" id="PF00534">
    <property type="entry name" value="Glycos_transf_1"/>
    <property type="match status" value="1"/>
</dbReference>
<dbReference type="InterPro" id="IPR001296">
    <property type="entry name" value="Glyco_trans_1"/>
</dbReference>
<evidence type="ECO:0000313" key="3">
    <source>
        <dbReference type="EMBL" id="SHJ69923.1"/>
    </source>
</evidence>
<accession>A0A1M6LFB8</accession>
<dbReference type="PANTHER" id="PTHR12526">
    <property type="entry name" value="GLYCOSYLTRANSFERASE"/>
    <property type="match status" value="1"/>
</dbReference>
<feature type="domain" description="Glycosyl transferase family 1" evidence="1">
    <location>
        <begin position="182"/>
        <end position="344"/>
    </location>
</feature>
<dbReference type="CDD" id="cd03801">
    <property type="entry name" value="GT4_PimA-like"/>
    <property type="match status" value="1"/>
</dbReference>
<gene>
    <name evidence="3" type="ORF">SAMN04487908_12320</name>
</gene>
<evidence type="ECO:0000313" key="4">
    <source>
        <dbReference type="Proteomes" id="UP000184172"/>
    </source>
</evidence>
<keyword evidence="4" id="KW-1185">Reference proteome</keyword>
<reference evidence="4" key="1">
    <citation type="submission" date="2016-11" db="EMBL/GenBank/DDBJ databases">
        <authorList>
            <person name="Varghese N."/>
            <person name="Submissions S."/>
        </authorList>
    </citation>
    <scope>NUCLEOTIDE SEQUENCE [LARGE SCALE GENOMIC DNA]</scope>
    <source>
        <strain evidence="4">DSM 26349</strain>
    </source>
</reference>
<dbReference type="RefSeq" id="WP_073220282.1">
    <property type="nucleotide sequence ID" value="NZ_FNNS01000001.1"/>
</dbReference>
<dbReference type="Pfam" id="PF13439">
    <property type="entry name" value="Glyco_transf_4"/>
    <property type="match status" value="1"/>
</dbReference>
<dbReference type="GO" id="GO:0016757">
    <property type="term" value="F:glycosyltransferase activity"/>
    <property type="evidence" value="ECO:0007669"/>
    <property type="project" value="InterPro"/>
</dbReference>
<dbReference type="AlphaFoldDB" id="A0A1M6LFB8"/>
<sequence length="367" mass="41798">MKVIHLNGSGSWGGNEQQMADIIPELEKLGITNIVMGRPNAPLQAYCLENNIPFIEAKDGKLSRKKNFRFLKEIVNSEKPNMLHLHSSDSVTLFTISDLLYNLKTPTVFSKKGMGRSMSTLSIYKYNYKNINRIICVSEAVKKSMEQEVMKKKNREKLVVIYDGINVSRLVPVREENLKTLFNIPSEKQLIGNIANHAPAKDLPTLLRMMHHLVYSLKKTNVHLVQIGEFTGMTEEIKVLQNELGLMDYVTFTDFQNNATDFLPQFDVCVMSSEREGLPLTIYEAFYKRVPVASTKSGGIPEVIVDGENGFLAEVGDFKMLAEKTIQILEDQTLQEQFRKNSYKLFMDKFNASKTAEHTLNLYKNLQ</sequence>
<keyword evidence="3" id="KW-0808">Transferase</keyword>
<dbReference type="SUPFAM" id="SSF53756">
    <property type="entry name" value="UDP-Glycosyltransferase/glycogen phosphorylase"/>
    <property type="match status" value="1"/>
</dbReference>
<evidence type="ECO:0000259" key="1">
    <source>
        <dbReference type="Pfam" id="PF00534"/>
    </source>
</evidence>
<dbReference type="Proteomes" id="UP000184172">
    <property type="component" value="Unassembled WGS sequence"/>
</dbReference>
<organism evidence="3 4">
    <name type="scientific">Aequorivita viscosa</name>
    <dbReference type="NCBI Taxonomy" id="797419"/>
    <lineage>
        <taxon>Bacteria</taxon>
        <taxon>Pseudomonadati</taxon>
        <taxon>Bacteroidota</taxon>
        <taxon>Flavobacteriia</taxon>
        <taxon>Flavobacteriales</taxon>
        <taxon>Flavobacteriaceae</taxon>
        <taxon>Aequorivita</taxon>
    </lineage>
</organism>
<name>A0A1M6LFB8_9FLAO</name>
<evidence type="ECO:0000259" key="2">
    <source>
        <dbReference type="Pfam" id="PF13439"/>
    </source>
</evidence>
<dbReference type="InterPro" id="IPR028098">
    <property type="entry name" value="Glyco_trans_4-like_N"/>
</dbReference>
<feature type="domain" description="Glycosyltransferase subfamily 4-like N-terminal" evidence="2">
    <location>
        <begin position="12"/>
        <end position="169"/>
    </location>
</feature>
<proteinExistence type="predicted"/>
<dbReference type="PANTHER" id="PTHR12526:SF630">
    <property type="entry name" value="GLYCOSYLTRANSFERASE"/>
    <property type="match status" value="1"/>
</dbReference>
<dbReference type="STRING" id="797419.SAMN05216556_10152"/>
<dbReference type="OrthoDB" id="1522162at2"/>
<dbReference type="EMBL" id="FQYV01000023">
    <property type="protein sequence ID" value="SHJ69923.1"/>
    <property type="molecule type" value="Genomic_DNA"/>
</dbReference>
<protein>
    <submittedName>
        <fullName evidence="3">Glycosyltransferase involved in cell wall bisynthesis</fullName>
    </submittedName>
</protein>